<evidence type="ECO:0000313" key="9">
    <source>
        <dbReference type="Proteomes" id="UP001056201"/>
    </source>
</evidence>
<dbReference type="SMART" id="SM00387">
    <property type="entry name" value="HATPase_c"/>
    <property type="match status" value="1"/>
</dbReference>
<proteinExistence type="predicted"/>
<dbReference type="PROSITE" id="PS50109">
    <property type="entry name" value="HIS_KIN"/>
    <property type="match status" value="1"/>
</dbReference>
<name>A0ABY4S6B0_AQUTE</name>
<feature type="transmembrane region" description="Helical" evidence="6">
    <location>
        <begin position="413"/>
        <end position="430"/>
    </location>
</feature>
<dbReference type="EMBL" id="CP097636">
    <property type="protein sequence ID" value="URI08872.1"/>
    <property type="molecule type" value="Genomic_DNA"/>
</dbReference>
<accession>A0ABY4S6B0</accession>
<dbReference type="InterPro" id="IPR003594">
    <property type="entry name" value="HATPase_dom"/>
</dbReference>
<feature type="transmembrane region" description="Helical" evidence="6">
    <location>
        <begin position="351"/>
        <end position="377"/>
    </location>
</feature>
<dbReference type="InterPro" id="IPR050482">
    <property type="entry name" value="Sensor_HK_TwoCompSys"/>
</dbReference>
<keyword evidence="5" id="KW-0902">Two-component regulatory system</keyword>
<feature type="domain" description="Histidine kinase" evidence="7">
    <location>
        <begin position="661"/>
        <end position="748"/>
    </location>
</feature>
<evidence type="ECO:0000256" key="6">
    <source>
        <dbReference type="SAM" id="Phobius"/>
    </source>
</evidence>
<sequence length="759" mass="82429">MSRTGMSLAPDAMPEAGFDTQAWERSLGRPLCAGRALNWRSRIVAMAALLGCLALFLLVRALAATPTLDASWSADASGRLIVTPQHGRQGAAPEPDSLLGLLDAHGRPLPVSTSLLQRAPRWIVDDEERRRHAAMHERLNDALALGPVTLVLAESAPLGLRPHARGIGGLGVGFWLIAILALALYLTAAVVVAARPSERNAMYAVMAISQALNLGFIAAESMPGLLVPAWLLTLDFPVRTALDLLTAAALVHATGVHPTPVRGRWWTACAAWVGVGSLMLLTTTGQLPGAWWWTQGAAVILGGIAILQLSRQGGHQPHPAAILLRRLAMVAMGTLLLLTLAVAAASQRVDIAHFASAIGSTVWVVFLSSLLGLLPFLARSQQVLREFSMLAGVSTVATSLDLLFVAAFSLSQFASVTLALFISLGIYAGVRQWLLNRVMGNAVLTTERAFEQLYRLARELEGRPERVGERLSQLLRELFEPLEAMLVQRTLPSARVAGDGATLIVPVPTMPGGDALAPDASVVLRYARKGTRIFCDEDARLADRICEQLRRAVAFDQAVEQGRNEERTRLAQDLHDDIGARLLTLMYKAPDPETEEYVRHTLKDLKTLTRGLAASNHRLTHAAAEWKADITQRLSAAHCDLGWSFSVDDDIALNVVQWSALTRALRELINNVISHAQATRVDVDGAYERGQLTIVVSDNGQGTEPEAWSHGLGLNGVRKRVRQLNGHVEWRTRDPQGIQCRIWIPSLALSARDEWRNVP</sequence>
<dbReference type="InterPro" id="IPR005467">
    <property type="entry name" value="His_kinase_dom"/>
</dbReference>
<dbReference type="Gene3D" id="3.30.565.10">
    <property type="entry name" value="Histidine kinase-like ATPase, C-terminal domain"/>
    <property type="match status" value="1"/>
</dbReference>
<evidence type="ECO:0000259" key="7">
    <source>
        <dbReference type="PROSITE" id="PS50109"/>
    </source>
</evidence>
<keyword evidence="6" id="KW-0812">Transmembrane</keyword>
<keyword evidence="4 8" id="KW-0418">Kinase</keyword>
<dbReference type="SUPFAM" id="SSF55874">
    <property type="entry name" value="ATPase domain of HSP90 chaperone/DNA topoisomerase II/histidine kinase"/>
    <property type="match status" value="1"/>
</dbReference>
<dbReference type="GO" id="GO:0016301">
    <property type="term" value="F:kinase activity"/>
    <property type="evidence" value="ECO:0007669"/>
    <property type="project" value="UniProtKB-KW"/>
</dbReference>
<dbReference type="CDD" id="cd16917">
    <property type="entry name" value="HATPase_UhpB-NarQ-NarX-like"/>
    <property type="match status" value="1"/>
</dbReference>
<feature type="transmembrane region" description="Helical" evidence="6">
    <location>
        <begin position="172"/>
        <end position="194"/>
    </location>
</feature>
<evidence type="ECO:0000313" key="8">
    <source>
        <dbReference type="EMBL" id="URI08872.1"/>
    </source>
</evidence>
<feature type="transmembrane region" description="Helical" evidence="6">
    <location>
        <begin position="290"/>
        <end position="307"/>
    </location>
</feature>
<evidence type="ECO:0000256" key="4">
    <source>
        <dbReference type="ARBA" id="ARBA00022777"/>
    </source>
</evidence>
<dbReference type="Pfam" id="PF02518">
    <property type="entry name" value="HATPase_c"/>
    <property type="match status" value="1"/>
</dbReference>
<keyword evidence="6" id="KW-1133">Transmembrane helix</keyword>
<dbReference type="InterPro" id="IPR036890">
    <property type="entry name" value="HATPase_C_sf"/>
</dbReference>
<feature type="transmembrane region" description="Helical" evidence="6">
    <location>
        <begin position="327"/>
        <end position="345"/>
    </location>
</feature>
<gene>
    <name evidence="8" type="ORF">MW290_25190</name>
</gene>
<feature type="transmembrane region" description="Helical" evidence="6">
    <location>
        <begin position="43"/>
        <end position="63"/>
    </location>
</feature>
<feature type="transmembrane region" description="Helical" evidence="6">
    <location>
        <begin position="389"/>
        <end position="407"/>
    </location>
</feature>
<evidence type="ECO:0000256" key="2">
    <source>
        <dbReference type="ARBA" id="ARBA00012438"/>
    </source>
</evidence>
<protein>
    <recommendedName>
        <fullName evidence="2">histidine kinase</fullName>
        <ecNumber evidence="2">2.7.13.3</ecNumber>
    </recommendedName>
</protein>
<comment type="catalytic activity">
    <reaction evidence="1">
        <text>ATP + protein L-histidine = ADP + protein N-phospho-L-histidine.</text>
        <dbReference type="EC" id="2.7.13.3"/>
    </reaction>
</comment>
<reference evidence="8" key="1">
    <citation type="submission" date="2022-05" db="EMBL/GenBank/DDBJ databases">
        <title>An RpoN-dependent PEP-CTERM gene is involved in floc formation of an Aquincola tertiaricarbonis strain.</title>
        <authorList>
            <person name="Qiu D."/>
            <person name="Xia M."/>
        </authorList>
    </citation>
    <scope>NUCLEOTIDE SEQUENCE</scope>
    <source>
        <strain evidence="8">RN12</strain>
    </source>
</reference>
<evidence type="ECO:0000256" key="5">
    <source>
        <dbReference type="ARBA" id="ARBA00023012"/>
    </source>
</evidence>
<evidence type="ECO:0000256" key="1">
    <source>
        <dbReference type="ARBA" id="ARBA00000085"/>
    </source>
</evidence>
<dbReference type="Proteomes" id="UP001056201">
    <property type="component" value="Chromosome 2"/>
</dbReference>
<dbReference type="PANTHER" id="PTHR24421:SF10">
    <property type="entry name" value="NITRATE_NITRITE SENSOR PROTEIN NARQ"/>
    <property type="match status" value="1"/>
</dbReference>
<keyword evidence="6" id="KW-0472">Membrane</keyword>
<organism evidence="8 9">
    <name type="scientific">Aquincola tertiaricarbonis</name>
    <dbReference type="NCBI Taxonomy" id="391953"/>
    <lineage>
        <taxon>Bacteria</taxon>
        <taxon>Pseudomonadati</taxon>
        <taxon>Pseudomonadota</taxon>
        <taxon>Betaproteobacteria</taxon>
        <taxon>Burkholderiales</taxon>
        <taxon>Sphaerotilaceae</taxon>
        <taxon>Aquincola</taxon>
    </lineage>
</organism>
<keyword evidence="9" id="KW-1185">Reference proteome</keyword>
<evidence type="ECO:0000256" key="3">
    <source>
        <dbReference type="ARBA" id="ARBA00022679"/>
    </source>
</evidence>
<dbReference type="PANTHER" id="PTHR24421">
    <property type="entry name" value="NITRATE/NITRITE SENSOR PROTEIN NARX-RELATED"/>
    <property type="match status" value="1"/>
</dbReference>
<dbReference type="EC" id="2.7.13.3" evidence="2"/>
<keyword evidence="3" id="KW-0808">Transferase</keyword>
<dbReference type="RefSeq" id="WP_250197091.1">
    <property type="nucleotide sequence ID" value="NZ_CP097636.1"/>
</dbReference>